<dbReference type="AlphaFoldDB" id="A0A4U0WG56"/>
<organism evidence="2 3">
    <name type="scientific">Cryomyces minteri</name>
    <dbReference type="NCBI Taxonomy" id="331657"/>
    <lineage>
        <taxon>Eukaryota</taxon>
        <taxon>Fungi</taxon>
        <taxon>Dikarya</taxon>
        <taxon>Ascomycota</taxon>
        <taxon>Pezizomycotina</taxon>
        <taxon>Dothideomycetes</taxon>
        <taxon>Dothideomycetes incertae sedis</taxon>
        <taxon>Cryomyces</taxon>
    </lineage>
</organism>
<accession>A0A4U0WG56</accession>
<comment type="caution">
    <text evidence="2">The sequence shown here is derived from an EMBL/GenBank/DDBJ whole genome shotgun (WGS) entry which is preliminary data.</text>
</comment>
<reference evidence="2 3" key="1">
    <citation type="submission" date="2017-03" db="EMBL/GenBank/DDBJ databases">
        <title>Genomes of endolithic fungi from Antarctica.</title>
        <authorList>
            <person name="Coleine C."/>
            <person name="Masonjones S."/>
            <person name="Stajich J.E."/>
        </authorList>
    </citation>
    <scope>NUCLEOTIDE SEQUENCE [LARGE SCALE GENOMIC DNA]</scope>
    <source>
        <strain evidence="2 3">CCFEE 5187</strain>
    </source>
</reference>
<feature type="region of interest" description="Disordered" evidence="1">
    <location>
        <begin position="1"/>
        <end position="106"/>
    </location>
</feature>
<gene>
    <name evidence="2" type="ORF">B0A49_08531</name>
</gene>
<keyword evidence="3" id="KW-1185">Reference proteome</keyword>
<evidence type="ECO:0000313" key="3">
    <source>
        <dbReference type="Proteomes" id="UP000308768"/>
    </source>
</evidence>
<evidence type="ECO:0000256" key="1">
    <source>
        <dbReference type="SAM" id="MobiDB-lite"/>
    </source>
</evidence>
<feature type="compositionally biased region" description="Low complexity" evidence="1">
    <location>
        <begin position="48"/>
        <end position="66"/>
    </location>
</feature>
<name>A0A4U0WG56_9PEZI</name>
<sequence length="106" mass="10823">MATVSVSNPPSANPQVAQLRASPTPSASTNSLSSQDGKPVLAQAATPNGSAAAVNSSANGSAQSNGPPKKPKYLSRLSRMFSTTDASREVPKERAPDTTVPENTTE</sequence>
<protein>
    <submittedName>
        <fullName evidence="2">Uncharacterized protein</fullName>
    </submittedName>
</protein>
<dbReference type="OrthoDB" id="6513151at2759"/>
<feature type="non-terminal residue" evidence="2">
    <location>
        <position position="106"/>
    </location>
</feature>
<proteinExistence type="predicted"/>
<feature type="compositionally biased region" description="Basic and acidic residues" evidence="1">
    <location>
        <begin position="86"/>
        <end position="96"/>
    </location>
</feature>
<dbReference type="EMBL" id="NAJN01001692">
    <property type="protein sequence ID" value="TKA61711.1"/>
    <property type="molecule type" value="Genomic_DNA"/>
</dbReference>
<evidence type="ECO:0000313" key="2">
    <source>
        <dbReference type="EMBL" id="TKA61711.1"/>
    </source>
</evidence>
<dbReference type="Proteomes" id="UP000308768">
    <property type="component" value="Unassembled WGS sequence"/>
</dbReference>
<feature type="compositionally biased region" description="Polar residues" evidence="1">
    <location>
        <begin position="1"/>
        <end position="36"/>
    </location>
</feature>